<comment type="caution">
    <text evidence="1">The sequence shown here is derived from an EMBL/GenBank/DDBJ whole genome shotgun (WGS) entry which is preliminary data.</text>
</comment>
<accession>A0ACC3TGJ6</accession>
<organism evidence="1 2">
    <name type="scientific">Lipomyces orientalis</name>
    <dbReference type="NCBI Taxonomy" id="1233043"/>
    <lineage>
        <taxon>Eukaryota</taxon>
        <taxon>Fungi</taxon>
        <taxon>Dikarya</taxon>
        <taxon>Ascomycota</taxon>
        <taxon>Saccharomycotina</taxon>
        <taxon>Lipomycetes</taxon>
        <taxon>Lipomycetales</taxon>
        <taxon>Lipomycetaceae</taxon>
        <taxon>Lipomyces</taxon>
    </lineage>
</organism>
<name>A0ACC3TGJ6_9ASCO</name>
<dbReference type="Proteomes" id="UP001489719">
    <property type="component" value="Unassembled WGS sequence"/>
</dbReference>
<keyword evidence="2" id="KW-1185">Reference proteome</keyword>
<reference evidence="2" key="1">
    <citation type="journal article" date="2024" name="Front. Bioeng. Biotechnol.">
        <title>Genome-scale model development and genomic sequencing of the oleaginous clade Lipomyces.</title>
        <authorList>
            <person name="Czajka J.J."/>
            <person name="Han Y."/>
            <person name="Kim J."/>
            <person name="Mondo S.J."/>
            <person name="Hofstad B.A."/>
            <person name="Robles A."/>
            <person name="Haridas S."/>
            <person name="Riley R."/>
            <person name="LaButti K."/>
            <person name="Pangilinan J."/>
            <person name="Andreopoulos W."/>
            <person name="Lipzen A."/>
            <person name="Yan J."/>
            <person name="Wang M."/>
            <person name="Ng V."/>
            <person name="Grigoriev I.V."/>
            <person name="Spatafora J.W."/>
            <person name="Magnuson J.K."/>
            <person name="Baker S.E."/>
            <person name="Pomraning K.R."/>
        </authorList>
    </citation>
    <scope>NUCLEOTIDE SEQUENCE [LARGE SCALE GENOMIC DNA]</scope>
    <source>
        <strain evidence="2">CBS 10300</strain>
    </source>
</reference>
<dbReference type="EMBL" id="MU970149">
    <property type="protein sequence ID" value="KAK9320006.1"/>
    <property type="molecule type" value="Genomic_DNA"/>
</dbReference>
<sequence length="186" mass="21309">MSATKQSHIIDTVKKDHRDIENCYESIINSDDLDTRTRWANQFVWEVATHSIGEEIVLYPAFEKYIQDGQAVADKDRAEHQTAKDDLYTFQSLKATDRNFIPVLNKVMDALKSHMKTEEEVQLPQIERALSAEESMKLAKTFSRTKLFVPTRSHPSAPSKPPFETAVALLTAPIDKVRDIFKKFPE</sequence>
<proteinExistence type="predicted"/>
<protein>
    <submittedName>
        <fullName evidence="1">Uncharacterized protein</fullName>
    </submittedName>
</protein>
<evidence type="ECO:0000313" key="1">
    <source>
        <dbReference type="EMBL" id="KAK9320006.1"/>
    </source>
</evidence>
<gene>
    <name evidence="1" type="ORF">V1517DRAFT_265193</name>
</gene>
<evidence type="ECO:0000313" key="2">
    <source>
        <dbReference type="Proteomes" id="UP001489719"/>
    </source>
</evidence>